<evidence type="ECO:0000313" key="2">
    <source>
        <dbReference type="EMBL" id="GAA0503679.1"/>
    </source>
</evidence>
<dbReference type="InterPro" id="IPR027395">
    <property type="entry name" value="WH_DNA-bd_dom"/>
</dbReference>
<dbReference type="SUPFAM" id="SSF46785">
    <property type="entry name" value="Winged helix' DNA-binding domain"/>
    <property type="match status" value="1"/>
</dbReference>
<gene>
    <name evidence="2" type="ORF">GCM10008937_08990</name>
</gene>
<dbReference type="PANTHER" id="PTHR37318">
    <property type="entry name" value="BSL7504 PROTEIN"/>
    <property type="match status" value="1"/>
</dbReference>
<dbReference type="PANTHER" id="PTHR37318:SF1">
    <property type="entry name" value="BSL7504 PROTEIN"/>
    <property type="match status" value="1"/>
</dbReference>
<accession>A0ABP3LM57</accession>
<keyword evidence="3" id="KW-1185">Reference proteome</keyword>
<evidence type="ECO:0000259" key="1">
    <source>
        <dbReference type="Pfam" id="PF13601"/>
    </source>
</evidence>
<evidence type="ECO:0000313" key="3">
    <source>
        <dbReference type="Proteomes" id="UP001500191"/>
    </source>
</evidence>
<proteinExistence type="predicted"/>
<dbReference type="CDD" id="cd00090">
    <property type="entry name" value="HTH_ARSR"/>
    <property type="match status" value="1"/>
</dbReference>
<dbReference type="InterPro" id="IPR011991">
    <property type="entry name" value="ArsR-like_HTH"/>
</dbReference>
<reference evidence="3" key="1">
    <citation type="journal article" date="2019" name="Int. J. Syst. Evol. Microbiol.">
        <title>The Global Catalogue of Microorganisms (GCM) 10K type strain sequencing project: providing services to taxonomists for standard genome sequencing and annotation.</title>
        <authorList>
            <consortium name="The Broad Institute Genomics Platform"/>
            <consortium name="The Broad Institute Genome Sequencing Center for Infectious Disease"/>
            <person name="Wu L."/>
            <person name="Ma J."/>
        </authorList>
    </citation>
    <scope>NUCLEOTIDE SEQUENCE [LARGE SCALE GENOMIC DNA]</scope>
    <source>
        <strain evidence="3">JCM 14368</strain>
    </source>
</reference>
<protein>
    <submittedName>
        <fullName evidence="2">Transcriptional regulator</fullName>
    </submittedName>
</protein>
<dbReference type="RefSeq" id="WP_343756500.1">
    <property type="nucleotide sequence ID" value="NZ_BAAADB010000007.1"/>
</dbReference>
<sequence>MSAALPPAPPSLNALLGLNRVIHEPVRLAIMSVLAGAQEVEFKYLEAALGLSRGNLSSHATKLEDAGYLKVHKAFRGKVPVTSYRITPLGQQTLDSYWVALRGAAPPPS</sequence>
<comment type="caution">
    <text evidence="2">The sequence shown here is derived from an EMBL/GenBank/DDBJ whole genome shotgun (WGS) entry which is preliminary data.</text>
</comment>
<organism evidence="2 3">
    <name type="scientific">Deinococcus depolymerans</name>
    <dbReference type="NCBI Taxonomy" id="392408"/>
    <lineage>
        <taxon>Bacteria</taxon>
        <taxon>Thermotogati</taxon>
        <taxon>Deinococcota</taxon>
        <taxon>Deinococci</taxon>
        <taxon>Deinococcales</taxon>
        <taxon>Deinococcaceae</taxon>
        <taxon>Deinococcus</taxon>
    </lineage>
</organism>
<feature type="domain" description="Winged helix DNA-binding" evidence="1">
    <location>
        <begin position="26"/>
        <end position="102"/>
    </location>
</feature>
<dbReference type="Gene3D" id="1.10.10.10">
    <property type="entry name" value="Winged helix-like DNA-binding domain superfamily/Winged helix DNA-binding domain"/>
    <property type="match status" value="1"/>
</dbReference>
<dbReference type="Proteomes" id="UP001500191">
    <property type="component" value="Unassembled WGS sequence"/>
</dbReference>
<dbReference type="InterPro" id="IPR036390">
    <property type="entry name" value="WH_DNA-bd_sf"/>
</dbReference>
<dbReference type="Pfam" id="PF13601">
    <property type="entry name" value="HTH_34"/>
    <property type="match status" value="1"/>
</dbReference>
<dbReference type="EMBL" id="BAAADB010000007">
    <property type="protein sequence ID" value="GAA0503679.1"/>
    <property type="molecule type" value="Genomic_DNA"/>
</dbReference>
<dbReference type="InterPro" id="IPR036388">
    <property type="entry name" value="WH-like_DNA-bd_sf"/>
</dbReference>
<name>A0ABP3LM57_9DEIO</name>